<dbReference type="GO" id="GO:0035485">
    <property type="term" value="F:adenine/guanine mispair binding"/>
    <property type="evidence" value="ECO:0007669"/>
    <property type="project" value="TreeGrafter"/>
</dbReference>
<evidence type="ECO:0000256" key="13">
    <source>
        <dbReference type="ARBA" id="ARBA00023295"/>
    </source>
</evidence>
<evidence type="ECO:0000256" key="4">
    <source>
        <dbReference type="ARBA" id="ARBA00012045"/>
    </source>
</evidence>
<proteinExistence type="inferred from homology"/>
<dbReference type="InterPro" id="IPR004035">
    <property type="entry name" value="Endouclease-III_FeS-bd_BS"/>
</dbReference>
<dbReference type="Pfam" id="PF00633">
    <property type="entry name" value="HHH"/>
    <property type="match status" value="1"/>
</dbReference>
<gene>
    <name evidence="16" type="primary">mutY</name>
    <name evidence="16" type="ORF">GCM10010960_04170</name>
</gene>
<dbReference type="EC" id="3.2.2.31" evidence="4 14"/>
<dbReference type="PANTHER" id="PTHR42944:SF1">
    <property type="entry name" value="ADENINE DNA GLYCOSYLASE"/>
    <property type="match status" value="1"/>
</dbReference>
<dbReference type="InterPro" id="IPR029119">
    <property type="entry name" value="MutY_C"/>
</dbReference>
<dbReference type="RefSeq" id="WP_188447237.1">
    <property type="nucleotide sequence ID" value="NZ_BMFO01000001.1"/>
</dbReference>
<evidence type="ECO:0000259" key="15">
    <source>
        <dbReference type="SMART" id="SM00478"/>
    </source>
</evidence>
<dbReference type="InterPro" id="IPR044298">
    <property type="entry name" value="MIG/MutY"/>
</dbReference>
<evidence type="ECO:0000256" key="3">
    <source>
        <dbReference type="ARBA" id="ARBA00008343"/>
    </source>
</evidence>
<name>A0A917FIE0_9GAMM</name>
<reference evidence="16" key="2">
    <citation type="submission" date="2020-09" db="EMBL/GenBank/DDBJ databases">
        <authorList>
            <person name="Sun Q."/>
            <person name="Zhou Y."/>
        </authorList>
    </citation>
    <scope>NUCLEOTIDE SEQUENCE</scope>
    <source>
        <strain evidence="16">CGMCC 1.12726</strain>
    </source>
</reference>
<comment type="caution">
    <text evidence="16">The sequence shown here is derived from an EMBL/GenBank/DDBJ whole genome shotgun (WGS) entry which is preliminary data.</text>
</comment>
<evidence type="ECO:0000256" key="12">
    <source>
        <dbReference type="ARBA" id="ARBA00023204"/>
    </source>
</evidence>
<keyword evidence="11" id="KW-0411">Iron-sulfur</keyword>
<comment type="similarity">
    <text evidence="3 14">Belongs to the Nth/MutY family.</text>
</comment>
<comment type="catalytic activity">
    <reaction evidence="1 14">
        <text>Hydrolyzes free adenine bases from 7,8-dihydro-8-oxoguanine:adenine mismatched double-stranded DNA, leaving an apurinic site.</text>
        <dbReference type="EC" id="3.2.2.31"/>
    </reaction>
</comment>
<reference evidence="16" key="1">
    <citation type="journal article" date="2014" name="Int. J. Syst. Evol. Microbiol.">
        <title>Complete genome sequence of Corynebacterium casei LMG S-19264T (=DSM 44701T), isolated from a smear-ripened cheese.</title>
        <authorList>
            <consortium name="US DOE Joint Genome Institute (JGI-PGF)"/>
            <person name="Walter F."/>
            <person name="Albersmeier A."/>
            <person name="Kalinowski J."/>
            <person name="Ruckert C."/>
        </authorList>
    </citation>
    <scope>NUCLEOTIDE SEQUENCE</scope>
    <source>
        <strain evidence="16">CGMCC 1.12726</strain>
    </source>
</reference>
<dbReference type="Pfam" id="PF14815">
    <property type="entry name" value="NUDIX_4"/>
    <property type="match status" value="1"/>
</dbReference>
<dbReference type="PANTHER" id="PTHR42944">
    <property type="entry name" value="ADENINE DNA GLYCOSYLASE"/>
    <property type="match status" value="1"/>
</dbReference>
<evidence type="ECO:0000256" key="10">
    <source>
        <dbReference type="ARBA" id="ARBA00023004"/>
    </source>
</evidence>
<evidence type="ECO:0000256" key="1">
    <source>
        <dbReference type="ARBA" id="ARBA00000843"/>
    </source>
</evidence>
<dbReference type="SUPFAM" id="SSF55811">
    <property type="entry name" value="Nudix"/>
    <property type="match status" value="1"/>
</dbReference>
<accession>A0A917FIE0</accession>
<feature type="domain" description="HhH-GPD" evidence="15">
    <location>
        <begin position="40"/>
        <end position="191"/>
    </location>
</feature>
<dbReference type="InterPro" id="IPR000445">
    <property type="entry name" value="HhH_motif"/>
</dbReference>
<dbReference type="EMBL" id="BMFO01000001">
    <property type="protein sequence ID" value="GGF85358.1"/>
    <property type="molecule type" value="Genomic_DNA"/>
</dbReference>
<keyword evidence="7" id="KW-0479">Metal-binding</keyword>
<dbReference type="SMART" id="SM00478">
    <property type="entry name" value="ENDO3c"/>
    <property type="match status" value="1"/>
</dbReference>
<dbReference type="Proteomes" id="UP000632858">
    <property type="component" value="Unassembled WGS sequence"/>
</dbReference>
<keyword evidence="6" id="KW-0004">4Fe-4S</keyword>
<dbReference type="GO" id="GO:0006284">
    <property type="term" value="P:base-excision repair"/>
    <property type="evidence" value="ECO:0007669"/>
    <property type="project" value="UniProtKB-UniRule"/>
</dbReference>
<dbReference type="GO" id="GO:0034039">
    <property type="term" value="F:8-oxo-7,8-dihydroguanine DNA N-glycosylase activity"/>
    <property type="evidence" value="ECO:0007669"/>
    <property type="project" value="TreeGrafter"/>
</dbReference>
<evidence type="ECO:0000256" key="7">
    <source>
        <dbReference type="ARBA" id="ARBA00022723"/>
    </source>
</evidence>
<dbReference type="GO" id="GO:0051539">
    <property type="term" value="F:4 iron, 4 sulfur cluster binding"/>
    <property type="evidence" value="ECO:0007669"/>
    <property type="project" value="UniProtKB-UniRule"/>
</dbReference>
<organism evidence="16 17">
    <name type="scientific">Arenimonas maotaiensis</name>
    <dbReference type="NCBI Taxonomy" id="1446479"/>
    <lineage>
        <taxon>Bacteria</taxon>
        <taxon>Pseudomonadati</taxon>
        <taxon>Pseudomonadota</taxon>
        <taxon>Gammaproteobacteria</taxon>
        <taxon>Lysobacterales</taxon>
        <taxon>Lysobacteraceae</taxon>
        <taxon>Arenimonas</taxon>
    </lineage>
</organism>
<dbReference type="InterPro" id="IPR011257">
    <property type="entry name" value="DNA_glycosylase"/>
</dbReference>
<comment type="function">
    <text evidence="2">Adenine glycosylase active on G-A mispairs. MutY also corrects error-prone DNA synthesis past GO lesions which are due to the oxidatively damaged form of guanine: 7,8-dihydro-8-oxoguanine (8-oxo-dGTP).</text>
</comment>
<dbReference type="InterPro" id="IPR005760">
    <property type="entry name" value="A/G_AdeGlyc_MutY"/>
</dbReference>
<sequence length="349" mass="38507">MSRTADFADTLLGWHARHGRHDLPWQHPRTPYRVWVSEIMLQQTQVKTVIPYFNVFMQRFPTLTALAEAPEAAVMQHWAGLGYYARARNLHRAAQQCLASHGGELPEDFDALLALPGIGRSTAGAILSQAHGRRHAILDGNVKRVLTRFFAIDGDPSSAAVSARLWRTAESLLPATRMADYTQALMDLGATLCTRAKPGCGVCPLAPQCQAQRSGTVAQYPERKTRKPVPDRDIHMLVLQRKDGAVLLERRPGSGIWGGLHSLPEAADETAARRLAKRLARGVGGDPDCLPPFTHVFSHFRLNVRALHWRGCTPNAAIADNDALSWLAPHEWPRIGLPAPIKTLLQDLP</sequence>
<dbReference type="AlphaFoldDB" id="A0A917FIE0"/>
<keyword evidence="13 14" id="KW-0326">Glycosidase</keyword>
<keyword evidence="9" id="KW-0378">Hydrolase</keyword>
<evidence type="ECO:0000313" key="17">
    <source>
        <dbReference type="Proteomes" id="UP000632858"/>
    </source>
</evidence>
<evidence type="ECO:0000256" key="9">
    <source>
        <dbReference type="ARBA" id="ARBA00022801"/>
    </source>
</evidence>
<keyword evidence="17" id="KW-1185">Reference proteome</keyword>
<dbReference type="Gene3D" id="3.90.79.10">
    <property type="entry name" value="Nucleoside Triphosphate Pyrophosphohydrolase"/>
    <property type="match status" value="1"/>
</dbReference>
<keyword evidence="10 14" id="KW-0408">Iron</keyword>
<dbReference type="Pfam" id="PF00730">
    <property type="entry name" value="HhH-GPD"/>
    <property type="match status" value="1"/>
</dbReference>
<evidence type="ECO:0000256" key="5">
    <source>
        <dbReference type="ARBA" id="ARBA00022023"/>
    </source>
</evidence>
<comment type="cofactor">
    <cofactor evidence="14">
        <name>[4Fe-4S] cluster</name>
        <dbReference type="ChEBI" id="CHEBI:49883"/>
    </cofactor>
    <text evidence="14">Binds 1 [4Fe-4S] cluster.</text>
</comment>
<dbReference type="InterPro" id="IPR023170">
    <property type="entry name" value="HhH_base_excis_C"/>
</dbReference>
<dbReference type="CDD" id="cd03431">
    <property type="entry name" value="NUDIX_DNA_Glycosylase_C-MutY"/>
    <property type="match status" value="1"/>
</dbReference>
<dbReference type="Gene3D" id="1.10.1670.10">
    <property type="entry name" value="Helix-hairpin-Helix base-excision DNA repair enzymes (C-terminal)"/>
    <property type="match status" value="1"/>
</dbReference>
<dbReference type="PROSITE" id="PS00764">
    <property type="entry name" value="ENDONUCLEASE_III_1"/>
    <property type="match status" value="1"/>
</dbReference>
<dbReference type="GO" id="GO:0032357">
    <property type="term" value="F:oxidized purine DNA binding"/>
    <property type="evidence" value="ECO:0007669"/>
    <property type="project" value="TreeGrafter"/>
</dbReference>
<dbReference type="CDD" id="cd00056">
    <property type="entry name" value="ENDO3c"/>
    <property type="match status" value="1"/>
</dbReference>
<dbReference type="FunFam" id="1.10.340.30:FF:000002">
    <property type="entry name" value="Adenine DNA glycosylase"/>
    <property type="match status" value="1"/>
</dbReference>
<dbReference type="NCBIfam" id="TIGR01084">
    <property type="entry name" value="mutY"/>
    <property type="match status" value="1"/>
</dbReference>
<evidence type="ECO:0000256" key="6">
    <source>
        <dbReference type="ARBA" id="ARBA00022485"/>
    </source>
</evidence>
<protein>
    <recommendedName>
        <fullName evidence="5 14">Adenine DNA glycosylase</fullName>
        <ecNumber evidence="4 14">3.2.2.31</ecNumber>
    </recommendedName>
</protein>
<dbReference type="Gene3D" id="1.10.340.30">
    <property type="entry name" value="Hypothetical protein, domain 2"/>
    <property type="match status" value="1"/>
</dbReference>
<evidence type="ECO:0000256" key="14">
    <source>
        <dbReference type="RuleBase" id="RU365096"/>
    </source>
</evidence>
<dbReference type="GO" id="GO:0000701">
    <property type="term" value="F:purine-specific mismatch base pair DNA N-glycosylase activity"/>
    <property type="evidence" value="ECO:0007669"/>
    <property type="project" value="UniProtKB-EC"/>
</dbReference>
<evidence type="ECO:0000256" key="11">
    <source>
        <dbReference type="ARBA" id="ARBA00023014"/>
    </source>
</evidence>
<dbReference type="InterPro" id="IPR015797">
    <property type="entry name" value="NUDIX_hydrolase-like_dom_sf"/>
</dbReference>
<dbReference type="GO" id="GO:0006298">
    <property type="term" value="P:mismatch repair"/>
    <property type="evidence" value="ECO:0007669"/>
    <property type="project" value="TreeGrafter"/>
</dbReference>
<keyword evidence="8 14" id="KW-0227">DNA damage</keyword>
<evidence type="ECO:0000256" key="8">
    <source>
        <dbReference type="ARBA" id="ARBA00022763"/>
    </source>
</evidence>
<dbReference type="GO" id="GO:0046872">
    <property type="term" value="F:metal ion binding"/>
    <property type="evidence" value="ECO:0007669"/>
    <property type="project" value="UniProtKB-UniRule"/>
</dbReference>
<evidence type="ECO:0000256" key="2">
    <source>
        <dbReference type="ARBA" id="ARBA00002933"/>
    </source>
</evidence>
<dbReference type="SUPFAM" id="SSF48150">
    <property type="entry name" value="DNA-glycosylase"/>
    <property type="match status" value="1"/>
</dbReference>
<evidence type="ECO:0000313" key="16">
    <source>
        <dbReference type="EMBL" id="GGF85358.1"/>
    </source>
</evidence>
<dbReference type="InterPro" id="IPR003265">
    <property type="entry name" value="HhH-GPD_domain"/>
</dbReference>
<keyword evidence="12" id="KW-0234">DNA repair</keyword>